<dbReference type="Proteomes" id="UP000749559">
    <property type="component" value="Unassembled WGS sequence"/>
</dbReference>
<gene>
    <name evidence="1" type="ORF">OFUS_LOCUS7650</name>
</gene>
<dbReference type="SMART" id="SM00450">
    <property type="entry name" value="RHOD"/>
    <property type="match status" value="1"/>
</dbReference>
<dbReference type="EMBL" id="CAIIXF020000004">
    <property type="protein sequence ID" value="CAH1781028.1"/>
    <property type="molecule type" value="Genomic_DNA"/>
</dbReference>
<sequence>MTTNERLPEVGQEELYNLLKTTKIQLFDVRTPEEITEQGKIAEAVTLPLLQVKGAFEGTEEKFKETYGVDRPNPEDKNFIFTCRSGRRSFYAMAVVHELGWKWAKNHEGGWLVWPYKEETSQKM</sequence>
<dbReference type="AlphaFoldDB" id="A0A8J1UBT7"/>
<accession>A0A8J1UBT7</accession>
<organism evidence="1 2">
    <name type="scientific">Owenia fusiformis</name>
    <name type="common">Polychaete worm</name>
    <dbReference type="NCBI Taxonomy" id="6347"/>
    <lineage>
        <taxon>Eukaryota</taxon>
        <taxon>Metazoa</taxon>
        <taxon>Spiralia</taxon>
        <taxon>Lophotrochozoa</taxon>
        <taxon>Annelida</taxon>
        <taxon>Polychaeta</taxon>
        <taxon>Sedentaria</taxon>
        <taxon>Canalipalpata</taxon>
        <taxon>Sabellida</taxon>
        <taxon>Oweniida</taxon>
        <taxon>Oweniidae</taxon>
        <taxon>Owenia</taxon>
    </lineage>
</organism>
<protein>
    <submittedName>
        <fullName evidence="1">Uncharacterized protein</fullName>
    </submittedName>
</protein>
<keyword evidence="2" id="KW-1185">Reference proteome</keyword>
<comment type="caution">
    <text evidence="1">The sequence shown here is derived from an EMBL/GenBank/DDBJ whole genome shotgun (WGS) entry which is preliminary data.</text>
</comment>
<dbReference type="PANTHER" id="PTHR44086">
    <property type="entry name" value="THIOSULFATE SULFURTRANSFERASE RDL2, MITOCHONDRIAL-RELATED"/>
    <property type="match status" value="1"/>
</dbReference>
<dbReference type="PROSITE" id="PS50206">
    <property type="entry name" value="RHODANESE_3"/>
    <property type="match status" value="1"/>
</dbReference>
<proteinExistence type="predicted"/>
<evidence type="ECO:0000313" key="2">
    <source>
        <dbReference type="Proteomes" id="UP000749559"/>
    </source>
</evidence>
<dbReference type="InterPro" id="IPR036873">
    <property type="entry name" value="Rhodanese-like_dom_sf"/>
</dbReference>
<dbReference type="InterPro" id="IPR001763">
    <property type="entry name" value="Rhodanese-like_dom"/>
</dbReference>
<dbReference type="PANTHER" id="PTHR44086:SF10">
    <property type="entry name" value="THIOSULFATE SULFURTRANSFERASE_RHODANESE-LIKE DOMAIN-CONTAINING PROTEIN 3"/>
    <property type="match status" value="1"/>
</dbReference>
<name>A0A8J1UBT7_OWEFU</name>
<dbReference type="Pfam" id="PF00581">
    <property type="entry name" value="Rhodanese"/>
    <property type="match status" value="1"/>
</dbReference>
<dbReference type="Gene3D" id="3.40.250.10">
    <property type="entry name" value="Rhodanese-like domain"/>
    <property type="match status" value="1"/>
</dbReference>
<evidence type="ECO:0000313" key="1">
    <source>
        <dbReference type="EMBL" id="CAH1781028.1"/>
    </source>
</evidence>
<dbReference type="OrthoDB" id="566238at2759"/>
<reference evidence="1" key="1">
    <citation type="submission" date="2022-03" db="EMBL/GenBank/DDBJ databases">
        <authorList>
            <person name="Martin C."/>
        </authorList>
    </citation>
    <scope>NUCLEOTIDE SEQUENCE</scope>
</reference>
<dbReference type="SUPFAM" id="SSF52821">
    <property type="entry name" value="Rhodanese/Cell cycle control phosphatase"/>
    <property type="match status" value="1"/>
</dbReference>